<evidence type="ECO:0000259" key="1">
    <source>
        <dbReference type="Pfam" id="PF08241"/>
    </source>
</evidence>
<name>A0ABT5MUG2_9BURK</name>
<proteinExistence type="predicted"/>
<dbReference type="InterPro" id="IPR029063">
    <property type="entry name" value="SAM-dependent_MTases_sf"/>
</dbReference>
<accession>A0ABT5MUG2</accession>
<dbReference type="Pfam" id="PF08241">
    <property type="entry name" value="Methyltransf_11"/>
    <property type="match status" value="1"/>
</dbReference>
<evidence type="ECO:0000313" key="2">
    <source>
        <dbReference type="EMBL" id="MDD0837694.1"/>
    </source>
</evidence>
<keyword evidence="2" id="KW-0808">Transferase</keyword>
<dbReference type="GO" id="GO:0008168">
    <property type="term" value="F:methyltransferase activity"/>
    <property type="evidence" value="ECO:0007669"/>
    <property type="project" value="UniProtKB-KW"/>
</dbReference>
<dbReference type="RefSeq" id="WP_273948947.1">
    <property type="nucleotide sequence ID" value="NZ_JAQSIP010000002.1"/>
</dbReference>
<comment type="caution">
    <text evidence="2">The sequence shown here is derived from an EMBL/GenBank/DDBJ whole genome shotgun (WGS) entry which is preliminary data.</text>
</comment>
<gene>
    <name evidence="2" type="ORF">PSQ40_03825</name>
</gene>
<dbReference type="Gene3D" id="3.40.50.150">
    <property type="entry name" value="Vaccinia Virus protein VP39"/>
    <property type="match status" value="1"/>
</dbReference>
<dbReference type="PANTHER" id="PTHR43861">
    <property type="entry name" value="TRANS-ACONITATE 2-METHYLTRANSFERASE-RELATED"/>
    <property type="match status" value="1"/>
</dbReference>
<sequence length="214" mass="23220">MSRWSARGFSWVQRSALYRELHATAVALLPTGHGRRWLDVGCGPGLVSRLAAARGYGVQGVDLDPHMVAAARRASPAGPGAPTFSVGSVHHLPPMGADVVSAASLLAVLSDREPALRALRQAVASQGRLLLIEPSETMTWRAAWAYLRRHRRWDGAWALLLWAATRRPERAVPRSLLVQPGWRLSVQPLWDGMVNAWVMSRAPDTPAPGPEGAP</sequence>
<dbReference type="EMBL" id="JAQSIP010000002">
    <property type="protein sequence ID" value="MDD0837694.1"/>
    <property type="molecule type" value="Genomic_DNA"/>
</dbReference>
<organism evidence="2 3">
    <name type="scientific">Curvibacter cyanobacteriorum</name>
    <dbReference type="NCBI Taxonomy" id="3026422"/>
    <lineage>
        <taxon>Bacteria</taxon>
        <taxon>Pseudomonadati</taxon>
        <taxon>Pseudomonadota</taxon>
        <taxon>Betaproteobacteria</taxon>
        <taxon>Burkholderiales</taxon>
        <taxon>Comamonadaceae</taxon>
        <taxon>Curvibacter</taxon>
    </lineage>
</organism>
<dbReference type="CDD" id="cd02440">
    <property type="entry name" value="AdoMet_MTases"/>
    <property type="match status" value="1"/>
</dbReference>
<feature type="domain" description="Methyltransferase type 11" evidence="1">
    <location>
        <begin position="38"/>
        <end position="130"/>
    </location>
</feature>
<evidence type="ECO:0000313" key="3">
    <source>
        <dbReference type="Proteomes" id="UP001528673"/>
    </source>
</evidence>
<keyword evidence="3" id="KW-1185">Reference proteome</keyword>
<reference evidence="2 3" key="1">
    <citation type="submission" date="2023-02" db="EMBL/GenBank/DDBJ databases">
        <title>Bacterial whole genomic sequence of Curvibacter sp. HBC61.</title>
        <authorList>
            <person name="Le V."/>
            <person name="Ko S.-R."/>
            <person name="Ahn C.-Y."/>
            <person name="Oh H.-M."/>
        </authorList>
    </citation>
    <scope>NUCLEOTIDE SEQUENCE [LARGE SCALE GENOMIC DNA]</scope>
    <source>
        <strain evidence="2 3">HBC61</strain>
    </source>
</reference>
<dbReference type="SUPFAM" id="SSF53335">
    <property type="entry name" value="S-adenosyl-L-methionine-dependent methyltransferases"/>
    <property type="match status" value="1"/>
</dbReference>
<keyword evidence="2" id="KW-0489">Methyltransferase</keyword>
<protein>
    <submittedName>
        <fullName evidence="2">Class I SAM-dependent methyltransferase</fullName>
    </submittedName>
</protein>
<dbReference type="InterPro" id="IPR013216">
    <property type="entry name" value="Methyltransf_11"/>
</dbReference>
<dbReference type="GO" id="GO:0032259">
    <property type="term" value="P:methylation"/>
    <property type="evidence" value="ECO:0007669"/>
    <property type="project" value="UniProtKB-KW"/>
</dbReference>
<dbReference type="Proteomes" id="UP001528673">
    <property type="component" value="Unassembled WGS sequence"/>
</dbReference>
<dbReference type="PANTHER" id="PTHR43861:SF1">
    <property type="entry name" value="TRANS-ACONITATE 2-METHYLTRANSFERASE"/>
    <property type="match status" value="1"/>
</dbReference>